<dbReference type="AlphaFoldDB" id="A0A834VXR2"/>
<comment type="caution">
    <text evidence="2">The sequence shown here is derived from an EMBL/GenBank/DDBJ whole genome shotgun (WGS) entry which is preliminary data.</text>
</comment>
<evidence type="ECO:0000313" key="2">
    <source>
        <dbReference type="EMBL" id="KAF7800872.1"/>
    </source>
</evidence>
<protein>
    <submittedName>
        <fullName evidence="2">Uncharacterized protein</fullName>
    </submittedName>
</protein>
<sequence>MPHACPLVMQVVPWREALGRGTSVVGNHRRPLRTTAVFRRSLKMPPPIYPVPYQRNVPHVKIDAQNLLENVVTIWVLFTLPPVGAALPSVMSLIILLRGNDDGRSEIDRAMQLRGIERRFGWGAKIYSKILEK</sequence>
<name>A0A834VXR2_9FABA</name>
<keyword evidence="1" id="KW-0812">Transmembrane</keyword>
<keyword evidence="1" id="KW-1133">Transmembrane helix</keyword>
<organism evidence="2 3">
    <name type="scientific">Senna tora</name>
    <dbReference type="NCBI Taxonomy" id="362788"/>
    <lineage>
        <taxon>Eukaryota</taxon>
        <taxon>Viridiplantae</taxon>
        <taxon>Streptophyta</taxon>
        <taxon>Embryophyta</taxon>
        <taxon>Tracheophyta</taxon>
        <taxon>Spermatophyta</taxon>
        <taxon>Magnoliopsida</taxon>
        <taxon>eudicotyledons</taxon>
        <taxon>Gunneridae</taxon>
        <taxon>Pentapetalae</taxon>
        <taxon>rosids</taxon>
        <taxon>fabids</taxon>
        <taxon>Fabales</taxon>
        <taxon>Fabaceae</taxon>
        <taxon>Caesalpinioideae</taxon>
        <taxon>Cassia clade</taxon>
        <taxon>Senna</taxon>
    </lineage>
</organism>
<evidence type="ECO:0000256" key="1">
    <source>
        <dbReference type="SAM" id="Phobius"/>
    </source>
</evidence>
<dbReference type="Proteomes" id="UP000634136">
    <property type="component" value="Unassembled WGS sequence"/>
</dbReference>
<proteinExistence type="predicted"/>
<feature type="transmembrane region" description="Helical" evidence="1">
    <location>
        <begin position="74"/>
        <end position="97"/>
    </location>
</feature>
<keyword evidence="3" id="KW-1185">Reference proteome</keyword>
<gene>
    <name evidence="2" type="ORF">G2W53_044621</name>
</gene>
<reference evidence="2" key="1">
    <citation type="submission" date="2020-09" db="EMBL/GenBank/DDBJ databases">
        <title>Genome-Enabled Discovery of Anthraquinone Biosynthesis in Senna tora.</title>
        <authorList>
            <person name="Kang S.-H."/>
            <person name="Pandey R.P."/>
            <person name="Lee C.-M."/>
            <person name="Sim J.-S."/>
            <person name="Jeong J.-T."/>
            <person name="Choi B.-S."/>
            <person name="Jung M."/>
            <person name="Ginzburg D."/>
            <person name="Zhao K."/>
            <person name="Won S.Y."/>
            <person name="Oh T.-J."/>
            <person name="Yu Y."/>
            <person name="Kim N.-H."/>
            <person name="Lee O.R."/>
            <person name="Lee T.-H."/>
            <person name="Bashyal P."/>
            <person name="Kim T.-S."/>
            <person name="Lee W.-H."/>
            <person name="Kawkins C."/>
            <person name="Kim C.-K."/>
            <person name="Kim J.S."/>
            <person name="Ahn B.O."/>
            <person name="Rhee S.Y."/>
            <person name="Sohng J.K."/>
        </authorList>
    </citation>
    <scope>NUCLEOTIDE SEQUENCE</scope>
    <source>
        <tissue evidence="2">Leaf</tissue>
    </source>
</reference>
<evidence type="ECO:0000313" key="3">
    <source>
        <dbReference type="Proteomes" id="UP000634136"/>
    </source>
</evidence>
<accession>A0A834VXR2</accession>
<keyword evidence="1" id="KW-0472">Membrane</keyword>
<dbReference type="EMBL" id="JAAIUW010000133">
    <property type="protein sequence ID" value="KAF7800872.1"/>
    <property type="molecule type" value="Genomic_DNA"/>
</dbReference>